<evidence type="ECO:0000313" key="2">
    <source>
        <dbReference type="Proteomes" id="UP000242715"/>
    </source>
</evidence>
<protein>
    <submittedName>
        <fullName evidence="1">Uncharacterized protein</fullName>
    </submittedName>
</protein>
<keyword evidence="2" id="KW-1185">Reference proteome</keyword>
<gene>
    <name evidence="1" type="ORF">TSUD_118820</name>
</gene>
<proteinExistence type="predicted"/>
<dbReference type="Proteomes" id="UP000242715">
    <property type="component" value="Unassembled WGS sequence"/>
</dbReference>
<evidence type="ECO:0000313" key="1">
    <source>
        <dbReference type="EMBL" id="GAU28275.1"/>
    </source>
</evidence>
<reference evidence="2" key="1">
    <citation type="journal article" date="2017" name="Front. Plant Sci.">
        <title>Climate Clever Clovers: New Paradigm to Reduce the Environmental Footprint of Ruminants by Breeding Low Methanogenic Forages Utilizing Haplotype Variation.</title>
        <authorList>
            <person name="Kaur P."/>
            <person name="Appels R."/>
            <person name="Bayer P.E."/>
            <person name="Keeble-Gagnere G."/>
            <person name="Wang J."/>
            <person name="Hirakawa H."/>
            <person name="Shirasawa K."/>
            <person name="Vercoe P."/>
            <person name="Stefanova K."/>
            <person name="Durmic Z."/>
            <person name="Nichols P."/>
            <person name="Revell C."/>
            <person name="Isobe S.N."/>
            <person name="Edwards D."/>
            <person name="Erskine W."/>
        </authorList>
    </citation>
    <scope>NUCLEOTIDE SEQUENCE [LARGE SCALE GENOMIC DNA]</scope>
    <source>
        <strain evidence="2">cv. Daliak</strain>
    </source>
</reference>
<name>A0A2Z6MX31_TRISU</name>
<accession>A0A2Z6MX31</accession>
<sequence>MGEYYVAALYNMLQGFELSNSDGWMHIWQLEVAERFSSLNMIGCLLKVEGIDYGLVVHLVCTWRFL</sequence>
<organism evidence="1 2">
    <name type="scientific">Trifolium subterraneum</name>
    <name type="common">Subterranean clover</name>
    <dbReference type="NCBI Taxonomy" id="3900"/>
    <lineage>
        <taxon>Eukaryota</taxon>
        <taxon>Viridiplantae</taxon>
        <taxon>Streptophyta</taxon>
        <taxon>Embryophyta</taxon>
        <taxon>Tracheophyta</taxon>
        <taxon>Spermatophyta</taxon>
        <taxon>Magnoliopsida</taxon>
        <taxon>eudicotyledons</taxon>
        <taxon>Gunneridae</taxon>
        <taxon>Pentapetalae</taxon>
        <taxon>rosids</taxon>
        <taxon>fabids</taxon>
        <taxon>Fabales</taxon>
        <taxon>Fabaceae</taxon>
        <taxon>Papilionoideae</taxon>
        <taxon>50 kb inversion clade</taxon>
        <taxon>NPAAA clade</taxon>
        <taxon>Hologalegina</taxon>
        <taxon>IRL clade</taxon>
        <taxon>Trifolieae</taxon>
        <taxon>Trifolium</taxon>
    </lineage>
</organism>
<dbReference type="EMBL" id="DF973370">
    <property type="protein sequence ID" value="GAU28275.1"/>
    <property type="molecule type" value="Genomic_DNA"/>
</dbReference>
<dbReference type="AlphaFoldDB" id="A0A2Z6MX31"/>